<dbReference type="Proteomes" id="UP000256373">
    <property type="component" value="Unassembled WGS sequence"/>
</dbReference>
<sequence length="286" mass="30652">MKKRIYLRFLTVTVLLLIFKLLVACNDNEVVKSDQVQLLSFGPSGVMFGDTISFIGKNLDKVTSVELTGASVPASAFVRQTPERITLKVPNETSEGLVTLKTTAGDIVSKTILSLEVAVKIVKIPTQAKPGDNITITGEYLNWVRGVTFASDTTVVEFVSQTMTELVVTVPFGAQTGLITFSAGGTDPLSIESETELVVTLPVLKSFAPARAEREKNLTIAGTNLDLTMGILFTGVIEPITEFVSKAPSQLIVKIPKEATKGKISLIAYSGVPVVSADTLRFVGDK</sequence>
<dbReference type="Gene3D" id="2.60.40.10">
    <property type="entry name" value="Immunoglobulins"/>
    <property type="match status" value="3"/>
</dbReference>
<proteinExistence type="predicted"/>
<keyword evidence="2" id="KW-1185">Reference proteome</keyword>
<name>A0A3D8YHV6_9BACT</name>
<dbReference type="EMBL" id="QNUL01000001">
    <property type="protein sequence ID" value="REA64429.1"/>
    <property type="molecule type" value="Genomic_DNA"/>
</dbReference>
<dbReference type="AlphaFoldDB" id="A0A3D8YHV6"/>
<dbReference type="RefSeq" id="WP_115829037.1">
    <property type="nucleotide sequence ID" value="NZ_QNUL01000001.1"/>
</dbReference>
<dbReference type="SUPFAM" id="SSF81296">
    <property type="entry name" value="E set domains"/>
    <property type="match status" value="1"/>
</dbReference>
<protein>
    <recommendedName>
        <fullName evidence="3">IPT/TIG domain-containing protein</fullName>
    </recommendedName>
</protein>
<dbReference type="InterPro" id="IPR014756">
    <property type="entry name" value="Ig_E-set"/>
</dbReference>
<comment type="caution">
    <text evidence="1">The sequence shown here is derived from an EMBL/GenBank/DDBJ whole genome shotgun (WGS) entry which is preliminary data.</text>
</comment>
<evidence type="ECO:0000313" key="1">
    <source>
        <dbReference type="EMBL" id="REA64429.1"/>
    </source>
</evidence>
<gene>
    <name evidence="1" type="ORF">DSL64_02430</name>
</gene>
<evidence type="ECO:0000313" key="2">
    <source>
        <dbReference type="Proteomes" id="UP000256373"/>
    </source>
</evidence>
<evidence type="ECO:0008006" key="3">
    <source>
        <dbReference type="Google" id="ProtNLM"/>
    </source>
</evidence>
<organism evidence="1 2">
    <name type="scientific">Dyadobacter luteus</name>
    <dbReference type="NCBI Taxonomy" id="2259619"/>
    <lineage>
        <taxon>Bacteria</taxon>
        <taxon>Pseudomonadati</taxon>
        <taxon>Bacteroidota</taxon>
        <taxon>Cytophagia</taxon>
        <taxon>Cytophagales</taxon>
        <taxon>Spirosomataceae</taxon>
        <taxon>Dyadobacter</taxon>
    </lineage>
</organism>
<accession>A0A3D8YHV6</accession>
<dbReference type="OrthoDB" id="660167at2"/>
<dbReference type="InterPro" id="IPR013783">
    <property type="entry name" value="Ig-like_fold"/>
</dbReference>
<reference evidence="1 2" key="1">
    <citation type="submission" date="2018-07" db="EMBL/GenBank/DDBJ databases">
        <title>Dyadobacter roseus sp. nov., isolated from rose rhizosphere soil.</title>
        <authorList>
            <person name="Chen L."/>
        </authorList>
    </citation>
    <scope>NUCLEOTIDE SEQUENCE [LARGE SCALE GENOMIC DNA]</scope>
    <source>
        <strain evidence="1 2">RS19</strain>
    </source>
</reference>